<name>A0ABQ9IUJ5_9CUCU</name>
<dbReference type="EMBL" id="JAPWTJ010002444">
    <property type="protein sequence ID" value="KAJ8966113.1"/>
    <property type="molecule type" value="Genomic_DNA"/>
</dbReference>
<gene>
    <name evidence="1" type="ORF">NQ317_011018</name>
</gene>
<protein>
    <submittedName>
        <fullName evidence="1">Uncharacterized protein</fullName>
    </submittedName>
</protein>
<organism evidence="1 2">
    <name type="scientific">Molorchus minor</name>
    <dbReference type="NCBI Taxonomy" id="1323400"/>
    <lineage>
        <taxon>Eukaryota</taxon>
        <taxon>Metazoa</taxon>
        <taxon>Ecdysozoa</taxon>
        <taxon>Arthropoda</taxon>
        <taxon>Hexapoda</taxon>
        <taxon>Insecta</taxon>
        <taxon>Pterygota</taxon>
        <taxon>Neoptera</taxon>
        <taxon>Endopterygota</taxon>
        <taxon>Coleoptera</taxon>
        <taxon>Polyphaga</taxon>
        <taxon>Cucujiformia</taxon>
        <taxon>Chrysomeloidea</taxon>
        <taxon>Cerambycidae</taxon>
        <taxon>Lamiinae</taxon>
        <taxon>Monochamini</taxon>
        <taxon>Molorchus</taxon>
    </lineage>
</organism>
<keyword evidence="2" id="KW-1185">Reference proteome</keyword>
<evidence type="ECO:0000313" key="1">
    <source>
        <dbReference type="EMBL" id="KAJ8966113.1"/>
    </source>
</evidence>
<accession>A0ABQ9IUJ5</accession>
<reference evidence="1" key="1">
    <citation type="journal article" date="2023" name="Insect Mol. Biol.">
        <title>Genome sequencing provides insights into the evolution of gene families encoding plant cell wall-degrading enzymes in longhorned beetles.</title>
        <authorList>
            <person name="Shin N.R."/>
            <person name="Okamura Y."/>
            <person name="Kirsch R."/>
            <person name="Pauchet Y."/>
        </authorList>
    </citation>
    <scope>NUCLEOTIDE SEQUENCE</scope>
    <source>
        <strain evidence="1">MMC_N1</strain>
    </source>
</reference>
<sequence length="68" mass="7359">MRASSNGVMTFAPPVIIVNNIFGVYLQLSTLLMEQANGATIRCLKFNNSNNVGPEAPVLVFLTMNTIT</sequence>
<evidence type="ECO:0000313" key="2">
    <source>
        <dbReference type="Proteomes" id="UP001162164"/>
    </source>
</evidence>
<proteinExistence type="predicted"/>
<dbReference type="Proteomes" id="UP001162164">
    <property type="component" value="Unassembled WGS sequence"/>
</dbReference>
<comment type="caution">
    <text evidence="1">The sequence shown here is derived from an EMBL/GenBank/DDBJ whole genome shotgun (WGS) entry which is preliminary data.</text>
</comment>